<dbReference type="Gene3D" id="1.20.1250.20">
    <property type="entry name" value="MFS general substrate transporter like domains"/>
    <property type="match status" value="1"/>
</dbReference>
<dbReference type="Proteomes" id="UP000224634">
    <property type="component" value="Unassembled WGS sequence"/>
</dbReference>
<dbReference type="SUPFAM" id="SSF103473">
    <property type="entry name" value="MFS general substrate transporter"/>
    <property type="match status" value="1"/>
</dbReference>
<dbReference type="Pfam" id="PF07690">
    <property type="entry name" value="MFS_1"/>
    <property type="match status" value="1"/>
</dbReference>
<dbReference type="InterPro" id="IPR020846">
    <property type="entry name" value="MFS_dom"/>
</dbReference>
<feature type="transmembrane region" description="Helical" evidence="6">
    <location>
        <begin position="119"/>
        <end position="138"/>
    </location>
</feature>
<evidence type="ECO:0000259" key="7">
    <source>
        <dbReference type="PROSITE" id="PS50850"/>
    </source>
</evidence>
<dbReference type="GO" id="GO:0042908">
    <property type="term" value="P:xenobiotic transport"/>
    <property type="evidence" value="ECO:0007669"/>
    <property type="project" value="UniProtKB-ARBA"/>
</dbReference>
<dbReference type="STRING" id="1447883.A0A2B7XU86"/>
<sequence length="671" mass="74605">MPKSTGDSEALTPVTFKTESDGTRSDPDLVVWEGPNDPSNPKNWTLTKRWSITVLNSLFMFVSPISSSMVAPAFGVIRSDFVIKTDFETQMVLSIFVLASALGPLVISPLSEVYGRRPVLHITCLTYLVFNLACAFSKTSTQLLIFRFLAGVGGSAPSIGGGILADCWKAHERGKSLGFYYIFPLMGPAVGPIIGAFIVQHTTWKWMFYATSILSALIQFIGIFALPETYGPKILHNKAAKLRKSTGNPRLHTKFEERNKSVYHILLQALIRPTKLLCTQPIIQVLALYTAYVYGLMYLALSTFPLVWEDIYGQRADIAGLNYISLALGFCLATQICAPINDYIYARLKRRNGGIELPEYRIPLMIPGAILIPLGFFCYGWSIQVKAHWIVPNIGAALFGSGIIITMQCVTSYVIDAYSIYSASSIAAITVLRALAGFDSGNLQDTWLVDFDPNKDQVYFASSANGWSSDEYRLNWLEKVFHQYTKFKAGRSWQLLLVNSQDWGSYTLQKAGFTATGIHPLSLEQMLSQCAVKNIHQQQWLSISLRKVIHASERLVFEKELLIHENKALYNTLNMEKKHCKYGRPLELVDKKNLGTAQFFLSSQVEAAHQWIEAAETAKIDKLAQAEAAKLQYNIQCQERAALAAAKKAACCEAQLTAAEQYKKAKAEAAA</sequence>
<feature type="transmembrane region" description="Helical" evidence="6">
    <location>
        <begin position="282"/>
        <end position="301"/>
    </location>
</feature>
<gene>
    <name evidence="8" type="ORF">AJ80_06690</name>
</gene>
<dbReference type="InterPro" id="IPR036259">
    <property type="entry name" value="MFS_trans_sf"/>
</dbReference>
<evidence type="ECO:0000313" key="9">
    <source>
        <dbReference type="Proteomes" id="UP000224634"/>
    </source>
</evidence>
<feature type="transmembrane region" description="Helical" evidence="6">
    <location>
        <begin position="321"/>
        <end position="341"/>
    </location>
</feature>
<comment type="subcellular location">
    <subcellularLocation>
        <location evidence="1">Membrane</location>
        <topology evidence="1">Multi-pass membrane protein</topology>
    </subcellularLocation>
</comment>
<accession>A0A2B7XU86</accession>
<name>A0A2B7XU86_POLH7</name>
<feature type="transmembrane region" description="Helical" evidence="6">
    <location>
        <begin position="144"/>
        <end position="165"/>
    </location>
</feature>
<organism evidence="8 9">
    <name type="scientific">Polytolypa hystricis (strain UAMH7299)</name>
    <dbReference type="NCBI Taxonomy" id="1447883"/>
    <lineage>
        <taxon>Eukaryota</taxon>
        <taxon>Fungi</taxon>
        <taxon>Dikarya</taxon>
        <taxon>Ascomycota</taxon>
        <taxon>Pezizomycotina</taxon>
        <taxon>Eurotiomycetes</taxon>
        <taxon>Eurotiomycetidae</taxon>
        <taxon>Onygenales</taxon>
        <taxon>Onygenales incertae sedis</taxon>
        <taxon>Polytolypa</taxon>
    </lineage>
</organism>
<feature type="transmembrane region" description="Helical" evidence="6">
    <location>
        <begin position="362"/>
        <end position="382"/>
    </location>
</feature>
<feature type="transmembrane region" description="Helical" evidence="6">
    <location>
        <begin position="206"/>
        <end position="226"/>
    </location>
</feature>
<keyword evidence="2 6" id="KW-0812">Transmembrane</keyword>
<feature type="compositionally biased region" description="Basic and acidic residues" evidence="5">
    <location>
        <begin position="18"/>
        <end position="27"/>
    </location>
</feature>
<dbReference type="GO" id="GO:0140115">
    <property type="term" value="P:export across plasma membrane"/>
    <property type="evidence" value="ECO:0007669"/>
    <property type="project" value="UniProtKB-ARBA"/>
</dbReference>
<feature type="transmembrane region" description="Helical" evidence="6">
    <location>
        <begin position="394"/>
        <end position="415"/>
    </location>
</feature>
<protein>
    <recommendedName>
        <fullName evidence="7">Major facilitator superfamily (MFS) profile domain-containing protein</fullName>
    </recommendedName>
</protein>
<proteinExistence type="predicted"/>
<dbReference type="PROSITE" id="PS50850">
    <property type="entry name" value="MFS"/>
    <property type="match status" value="1"/>
</dbReference>
<dbReference type="PROSITE" id="PS00216">
    <property type="entry name" value="SUGAR_TRANSPORT_1"/>
    <property type="match status" value="1"/>
</dbReference>
<dbReference type="GO" id="GO:0022857">
    <property type="term" value="F:transmembrane transporter activity"/>
    <property type="evidence" value="ECO:0007669"/>
    <property type="project" value="InterPro"/>
</dbReference>
<dbReference type="PANTHER" id="PTHR23502">
    <property type="entry name" value="MAJOR FACILITATOR SUPERFAMILY"/>
    <property type="match status" value="1"/>
</dbReference>
<feature type="transmembrane region" description="Helical" evidence="6">
    <location>
        <begin position="58"/>
        <end position="77"/>
    </location>
</feature>
<dbReference type="AlphaFoldDB" id="A0A2B7XU86"/>
<dbReference type="GO" id="GO:0016020">
    <property type="term" value="C:membrane"/>
    <property type="evidence" value="ECO:0007669"/>
    <property type="project" value="UniProtKB-SubCell"/>
</dbReference>
<keyword evidence="9" id="KW-1185">Reference proteome</keyword>
<feature type="transmembrane region" description="Helical" evidence="6">
    <location>
        <begin position="89"/>
        <end position="107"/>
    </location>
</feature>
<evidence type="ECO:0000256" key="6">
    <source>
        <dbReference type="SAM" id="Phobius"/>
    </source>
</evidence>
<dbReference type="PANTHER" id="PTHR23502:SF60">
    <property type="entry name" value="MAJOR FACILITATOR SUPERFAMILY (MFS) PROFILE DOMAIN-CONTAINING PROTEIN-RELATED"/>
    <property type="match status" value="1"/>
</dbReference>
<comment type="caution">
    <text evidence="8">The sequence shown here is derived from an EMBL/GenBank/DDBJ whole genome shotgun (WGS) entry which is preliminary data.</text>
</comment>
<dbReference type="InterPro" id="IPR011701">
    <property type="entry name" value="MFS"/>
</dbReference>
<feature type="domain" description="Major facilitator superfamily (MFS) profile" evidence="7">
    <location>
        <begin position="52"/>
        <end position="481"/>
    </location>
</feature>
<evidence type="ECO:0000256" key="5">
    <source>
        <dbReference type="SAM" id="MobiDB-lite"/>
    </source>
</evidence>
<keyword evidence="4 6" id="KW-0472">Membrane</keyword>
<evidence type="ECO:0000256" key="1">
    <source>
        <dbReference type="ARBA" id="ARBA00004141"/>
    </source>
</evidence>
<feature type="region of interest" description="Disordered" evidence="5">
    <location>
        <begin position="1"/>
        <end position="36"/>
    </location>
</feature>
<evidence type="ECO:0000256" key="4">
    <source>
        <dbReference type="ARBA" id="ARBA00023136"/>
    </source>
</evidence>
<dbReference type="InterPro" id="IPR005829">
    <property type="entry name" value="Sugar_transporter_CS"/>
</dbReference>
<evidence type="ECO:0000256" key="2">
    <source>
        <dbReference type="ARBA" id="ARBA00022692"/>
    </source>
</evidence>
<evidence type="ECO:0000256" key="3">
    <source>
        <dbReference type="ARBA" id="ARBA00022989"/>
    </source>
</evidence>
<dbReference type="CDD" id="cd17323">
    <property type="entry name" value="MFS_Tpo1_MDR_like"/>
    <property type="match status" value="1"/>
</dbReference>
<dbReference type="FunFam" id="1.20.1250.20:FF:000011">
    <property type="entry name" value="MFS multidrug transporter, putative"/>
    <property type="match status" value="1"/>
</dbReference>
<dbReference type="EMBL" id="PDNA01000116">
    <property type="protein sequence ID" value="PGH12529.1"/>
    <property type="molecule type" value="Genomic_DNA"/>
</dbReference>
<dbReference type="OrthoDB" id="6770063at2759"/>
<reference evidence="8 9" key="1">
    <citation type="submission" date="2017-10" db="EMBL/GenBank/DDBJ databases">
        <title>Comparative genomics in systemic dimorphic fungi from Ajellomycetaceae.</title>
        <authorList>
            <person name="Munoz J.F."/>
            <person name="Mcewen J.G."/>
            <person name="Clay O.K."/>
            <person name="Cuomo C.A."/>
        </authorList>
    </citation>
    <scope>NUCLEOTIDE SEQUENCE [LARGE SCALE GENOMIC DNA]</scope>
    <source>
        <strain evidence="8 9">UAMH7299</strain>
    </source>
</reference>
<feature type="transmembrane region" description="Helical" evidence="6">
    <location>
        <begin position="177"/>
        <end position="200"/>
    </location>
</feature>
<keyword evidence="3 6" id="KW-1133">Transmembrane helix</keyword>
<evidence type="ECO:0000313" key="8">
    <source>
        <dbReference type="EMBL" id="PGH12529.1"/>
    </source>
</evidence>